<dbReference type="PANTHER" id="PTHR13423:SF2">
    <property type="entry name" value="OUT AT FIRST PROTEIN HOMOLOG"/>
    <property type="match status" value="1"/>
</dbReference>
<dbReference type="InterPro" id="IPR058554">
    <property type="entry name" value="RAG1_RNase_H"/>
</dbReference>
<evidence type="ECO:0000313" key="5">
    <source>
        <dbReference type="EMBL" id="EAT45104.1"/>
    </source>
</evidence>
<reference evidence="5" key="3">
    <citation type="submission" date="2012-09" db="EMBL/GenBank/DDBJ databases">
        <authorList>
            <consortium name="VectorBase"/>
        </authorList>
    </citation>
    <scope>NUCLEOTIDE SEQUENCE</scope>
    <source>
        <strain evidence="5">Liverpool</strain>
    </source>
</reference>
<dbReference type="InterPro" id="IPR053894">
    <property type="entry name" value="OAF_N"/>
</dbReference>
<dbReference type="InterPro" id="IPR026315">
    <property type="entry name" value="Oaf"/>
</dbReference>
<dbReference type="Pfam" id="PF14941">
    <property type="entry name" value="OAF_N"/>
    <property type="match status" value="1"/>
</dbReference>
<dbReference type="EMBL" id="CH477277">
    <property type="protein sequence ID" value="EAT45104.1"/>
    <property type="molecule type" value="Genomic_DNA"/>
</dbReference>
<feature type="domain" description="V(D)J recombination-activating protein 1 RNase H" evidence="4">
    <location>
        <begin position="132"/>
        <end position="264"/>
    </location>
</feature>
<feature type="domain" description="Out at first C-terminal" evidence="3">
    <location>
        <begin position="540"/>
        <end position="613"/>
    </location>
</feature>
<name>Q17F27_AEDAE</name>
<proteinExistence type="inferred from homology"/>
<sequence>MAAALSVSRDGFRLVGKRIENLTRSPAAQEPSDDTQTEAEYSAEDALGFICRNNFTRAQYQDIRVTTMKAGSNLYPSYNKIVTAKEKTYPNDISIKPSCAEVPLQSLVDHTIQRLVEFLNMNILPEDSIRVIFKWGCDGSSNHSRYKQQFFDEDSDGEIIEYNDSHIFAISLVPVRVVRRQSGDGSDQIIWNNELPSSVSLCRPLKLIFSKENAELTKSEVSKMETSIKNLMTTRVVVGDVAVEIAATLVLTMVDTKVVNDVAGSHSQQCYICHRSGKRLNEPFNGQKFDAPDLLKCVFSPLHAQIRTMELLLNVSYRLTLPEPSWRVSEDNTIVKDRQVSIRQALKEELGLRLNEPLPGGGNSNDGNTARRFFREVEKVASITGLNRNLLSRFATLLFTVNCNKEIDEEVQVLKALVLGEEERGQSQYQVMCFVTKFQKGDFITADAMAKLRQKNPSTIRTPEEDKGKENYTMTGWVVLDRASPISRHISPLCSEAPEATYARDVDLKAWAELPGSSISILESAVKAFPSVTTGSPPSRCSEVSAIWAPCICTLEMCIGWYPCGLKYCKGKPENNPLLNGGGSSYRCGIKTCRKCHQYSYYVREKQQCLWDE</sequence>
<evidence type="ECO:0000259" key="2">
    <source>
        <dbReference type="Pfam" id="PF14941"/>
    </source>
</evidence>
<organism evidence="5 6">
    <name type="scientific">Aedes aegypti</name>
    <name type="common">Yellowfever mosquito</name>
    <name type="synonym">Culex aegypti</name>
    <dbReference type="NCBI Taxonomy" id="7159"/>
    <lineage>
        <taxon>Eukaryota</taxon>
        <taxon>Metazoa</taxon>
        <taxon>Ecdysozoa</taxon>
        <taxon>Arthropoda</taxon>
        <taxon>Hexapoda</taxon>
        <taxon>Insecta</taxon>
        <taxon>Pterygota</taxon>
        <taxon>Neoptera</taxon>
        <taxon>Endopterygota</taxon>
        <taxon>Diptera</taxon>
        <taxon>Nematocera</taxon>
        <taxon>Culicoidea</taxon>
        <taxon>Culicidae</taxon>
        <taxon>Culicinae</taxon>
        <taxon>Aedini</taxon>
        <taxon>Aedes</taxon>
        <taxon>Stegomyia</taxon>
    </lineage>
</organism>
<dbReference type="InterPro" id="IPR053897">
    <property type="entry name" value="Oaf_C"/>
</dbReference>
<evidence type="ECO:0000259" key="4">
    <source>
        <dbReference type="Pfam" id="PF26100"/>
    </source>
</evidence>
<dbReference type="VEuPathDB" id="VectorBase:AAEL014326"/>
<dbReference type="Pfam" id="PF22873">
    <property type="entry name" value="OAF_C"/>
    <property type="match status" value="1"/>
</dbReference>
<evidence type="ECO:0000259" key="3">
    <source>
        <dbReference type="Pfam" id="PF22873"/>
    </source>
</evidence>
<protein>
    <submittedName>
        <fullName evidence="5">AAEL003578-PA</fullName>
    </submittedName>
</protein>
<accession>Q17F27</accession>
<reference evidence="5" key="2">
    <citation type="journal article" date="2007" name="Science">
        <title>Genome sequence of Aedes aegypti, a major arbovirus vector.</title>
        <authorList>
            <person name="Nene V."/>
            <person name="Wortman J.R."/>
            <person name="Lawson D."/>
            <person name="Haas B."/>
            <person name="Kodira C."/>
            <person name="Tu Z.J."/>
            <person name="Loftus B."/>
            <person name="Xi Z."/>
            <person name="Megy K."/>
            <person name="Grabherr M."/>
            <person name="Ren Q."/>
            <person name="Zdobnov E.M."/>
            <person name="Lobo N.F."/>
            <person name="Campbell K.S."/>
            <person name="Brown S.E."/>
            <person name="Bonaldo M.F."/>
            <person name="Zhu J."/>
            <person name="Sinkins S.P."/>
            <person name="Hogenkamp D.G."/>
            <person name="Amedeo P."/>
            <person name="Arensburger P."/>
            <person name="Atkinson P.W."/>
            <person name="Bidwell S."/>
            <person name="Biedler J."/>
            <person name="Birney E."/>
            <person name="Bruggner R.V."/>
            <person name="Costas J."/>
            <person name="Coy M.R."/>
            <person name="Crabtree J."/>
            <person name="Crawford M."/>
            <person name="Debruyn B."/>
            <person name="Decaprio D."/>
            <person name="Eiglmeier K."/>
            <person name="Eisenstadt E."/>
            <person name="El-Dorry H."/>
            <person name="Gelbart W.M."/>
            <person name="Gomes S.L."/>
            <person name="Hammond M."/>
            <person name="Hannick L.I."/>
            <person name="Hogan J.R."/>
            <person name="Holmes M.H."/>
            <person name="Jaffe D."/>
            <person name="Johnston J.S."/>
            <person name="Kennedy R.C."/>
            <person name="Koo H."/>
            <person name="Kravitz S."/>
            <person name="Kriventseva E.V."/>
            <person name="Kulp D."/>
            <person name="Labutti K."/>
            <person name="Lee E."/>
            <person name="Li S."/>
            <person name="Lovin D.D."/>
            <person name="Mao C."/>
            <person name="Mauceli E."/>
            <person name="Menck C.F."/>
            <person name="Miller J.R."/>
            <person name="Montgomery P."/>
            <person name="Mori A."/>
            <person name="Nascimento A.L."/>
            <person name="Naveira H.F."/>
            <person name="Nusbaum C."/>
            <person name="O'leary S."/>
            <person name="Orvis J."/>
            <person name="Pertea M."/>
            <person name="Quesneville H."/>
            <person name="Reidenbach K.R."/>
            <person name="Rogers Y.H."/>
            <person name="Roth C.W."/>
            <person name="Schneider J.R."/>
            <person name="Schatz M."/>
            <person name="Shumway M."/>
            <person name="Stanke M."/>
            <person name="Stinson E.O."/>
            <person name="Tubio J.M."/>
            <person name="Vanzee J.P."/>
            <person name="Verjovski-Almeida S."/>
            <person name="Werner D."/>
            <person name="White O."/>
            <person name="Wyder S."/>
            <person name="Zeng Q."/>
            <person name="Zhao Q."/>
            <person name="Zhao Y."/>
            <person name="Hill C.A."/>
            <person name="Raikhel A.S."/>
            <person name="Soares M.B."/>
            <person name="Knudson D.L."/>
            <person name="Lee N.H."/>
            <person name="Galagan J."/>
            <person name="Salzberg S.L."/>
            <person name="Paulsen I.T."/>
            <person name="Dimopoulos G."/>
            <person name="Collins F.H."/>
            <person name="Birren B."/>
            <person name="Fraser-Liggett C.M."/>
            <person name="Severson D.W."/>
        </authorList>
    </citation>
    <scope>NUCLEOTIDE SEQUENCE [LARGE SCALE GENOMIC DNA]</scope>
    <source>
        <strain evidence="5">Liverpool</strain>
    </source>
</reference>
<reference evidence="5" key="1">
    <citation type="submission" date="2005-10" db="EMBL/GenBank/DDBJ databases">
        <authorList>
            <person name="Loftus B.J."/>
            <person name="Nene V.M."/>
            <person name="Hannick L.I."/>
            <person name="Bidwell S."/>
            <person name="Haas B."/>
            <person name="Amedeo P."/>
            <person name="Orvis J."/>
            <person name="Wortman J.R."/>
            <person name="White O.R."/>
            <person name="Salzberg S."/>
            <person name="Shumway M."/>
            <person name="Koo H."/>
            <person name="Zhao Y."/>
            <person name="Holmes M."/>
            <person name="Miller J."/>
            <person name="Schatz M."/>
            <person name="Pop M."/>
            <person name="Pai G."/>
            <person name="Utterback T."/>
            <person name="Rogers Y.-H."/>
            <person name="Kravitz S."/>
            <person name="Fraser C.M."/>
        </authorList>
    </citation>
    <scope>NUCLEOTIDE SEQUENCE</scope>
    <source>
        <strain evidence="5">Liverpool</strain>
    </source>
</reference>
<evidence type="ECO:0000256" key="1">
    <source>
        <dbReference type="ARBA" id="ARBA00005786"/>
    </source>
</evidence>
<gene>
    <name evidence="5" type="ORF">AaeL_AAEL003578</name>
</gene>
<dbReference type="HOGENOM" id="CLU_445655_0_0_1"/>
<dbReference type="AlphaFoldDB" id="Q17F27"/>
<dbReference type="PaxDb" id="7159-AAEL003578-PA"/>
<dbReference type="eggNOG" id="ENOG502QWDA">
    <property type="taxonomic scope" value="Eukaryota"/>
</dbReference>
<feature type="domain" description="Out at first protein BRICHOS-like" evidence="2">
    <location>
        <begin position="407"/>
        <end position="511"/>
    </location>
</feature>
<evidence type="ECO:0000313" key="6">
    <source>
        <dbReference type="Proteomes" id="UP000682892"/>
    </source>
</evidence>
<dbReference type="PANTHER" id="PTHR13423">
    <property type="entry name" value="OUT AT FIRST"/>
    <property type="match status" value="1"/>
</dbReference>
<dbReference type="Proteomes" id="UP000682892">
    <property type="component" value="Unassembled WGS sequence"/>
</dbReference>
<dbReference type="Pfam" id="PF26100">
    <property type="entry name" value="RAG1_RNase_H"/>
    <property type="match status" value="1"/>
</dbReference>
<dbReference type="PhylomeDB" id="Q17F27"/>
<comment type="similarity">
    <text evidence="1">Belongs to the OAF family.</text>
</comment>